<accession>A0A7V8SVC8</accession>
<keyword evidence="2" id="KW-1185">Reference proteome</keyword>
<protein>
    <submittedName>
        <fullName evidence="1">Exo-alpha-sialidase</fullName>
    </submittedName>
</protein>
<name>A0A7V8SVC8_9BACT</name>
<dbReference type="Gene3D" id="2.120.10.10">
    <property type="match status" value="1"/>
</dbReference>
<dbReference type="SUPFAM" id="SSF50939">
    <property type="entry name" value="Sialidases"/>
    <property type="match status" value="1"/>
</dbReference>
<sequence length="154" mass="16778">MAELDDTKRNMSYRTDEASAPATANAVLYALASHDGGQTWDPAGKIEGVYYDWRVPQLSLPALAVDRTRGQFRGQLYAVWPDARQDHRTRILFSSSRDHGRTRTSPVVIDDDGAGRSANGHVNNFMPAIAVNGRGVVGVSCMTAEMPRITSATV</sequence>
<evidence type="ECO:0000313" key="2">
    <source>
        <dbReference type="Proteomes" id="UP000567293"/>
    </source>
</evidence>
<dbReference type="AlphaFoldDB" id="A0A7V8SVC8"/>
<comment type="caution">
    <text evidence="1">The sequence shown here is derived from an EMBL/GenBank/DDBJ whole genome shotgun (WGS) entry which is preliminary data.</text>
</comment>
<proteinExistence type="predicted"/>
<dbReference type="Proteomes" id="UP000567293">
    <property type="component" value="Unassembled WGS sequence"/>
</dbReference>
<dbReference type="EMBL" id="JACDQQ010000343">
    <property type="protein sequence ID" value="MBA0084045.1"/>
    <property type="molecule type" value="Genomic_DNA"/>
</dbReference>
<dbReference type="CDD" id="cd15482">
    <property type="entry name" value="Sialidase_non-viral"/>
    <property type="match status" value="1"/>
</dbReference>
<gene>
    <name evidence="1" type="ORF">HRJ53_03530</name>
</gene>
<evidence type="ECO:0000313" key="1">
    <source>
        <dbReference type="EMBL" id="MBA0084045.1"/>
    </source>
</evidence>
<reference evidence="1" key="1">
    <citation type="submission" date="2020-06" db="EMBL/GenBank/DDBJ databases">
        <title>Legume-microbial interactions unlock mineral nutrients during tropical forest succession.</title>
        <authorList>
            <person name="Epihov D.Z."/>
        </authorList>
    </citation>
    <scope>NUCLEOTIDE SEQUENCE [LARGE SCALE GENOMIC DNA]</scope>
    <source>
        <strain evidence="1">Pan2503</strain>
    </source>
</reference>
<dbReference type="InterPro" id="IPR036278">
    <property type="entry name" value="Sialidase_sf"/>
</dbReference>
<organism evidence="1 2">
    <name type="scientific">Candidatus Acidiferrum panamense</name>
    <dbReference type="NCBI Taxonomy" id="2741543"/>
    <lineage>
        <taxon>Bacteria</taxon>
        <taxon>Pseudomonadati</taxon>
        <taxon>Acidobacteriota</taxon>
        <taxon>Terriglobia</taxon>
        <taxon>Candidatus Acidiferrales</taxon>
        <taxon>Candidatus Acidiferrum</taxon>
    </lineage>
</organism>